<evidence type="ECO:0000256" key="23">
    <source>
        <dbReference type="ARBA" id="ARBA00023033"/>
    </source>
</evidence>
<dbReference type="FunFam" id="3.30.70.260:FF:000024">
    <property type="entry name" value="Tyrosine 3-monooxygenase"/>
    <property type="match status" value="1"/>
</dbReference>
<dbReference type="GO" id="GO:0004505">
    <property type="term" value="F:phenylalanine 4-monooxygenase activity"/>
    <property type="evidence" value="ECO:0007669"/>
    <property type="project" value="UniProtKB-EC"/>
</dbReference>
<evidence type="ECO:0000256" key="9">
    <source>
        <dbReference type="ARBA" id="ARBA00009712"/>
    </source>
</evidence>
<evidence type="ECO:0000256" key="22">
    <source>
        <dbReference type="ARBA" id="ARBA00023004"/>
    </source>
</evidence>
<dbReference type="EC" id="1.14.16.2" evidence="11"/>
<keyword evidence="24" id="KW-0585">Phenylalanine catabolism</keyword>
<dbReference type="GO" id="GO:0006559">
    <property type="term" value="P:L-phenylalanine catabolic process"/>
    <property type="evidence" value="ECO:0007669"/>
    <property type="project" value="UniProtKB-KW"/>
</dbReference>
<comment type="cofactor">
    <cofactor evidence="3 29">
        <name>Fe(2+)</name>
        <dbReference type="ChEBI" id="CHEBI:29033"/>
    </cofactor>
</comment>
<keyword evidence="16" id="KW-0021">Allosteric enzyme</keyword>
<protein>
    <recommendedName>
        <fullName evidence="14">Phenylalanine-4-hydroxylase</fullName>
        <ecNumber evidence="12">1.14.16.1</ecNumber>
        <ecNumber evidence="11">1.14.16.2</ecNumber>
    </recommendedName>
    <alternativeName>
        <fullName evidence="26">Phe-4-monooxygenase</fullName>
    </alternativeName>
    <alternativeName>
        <fullName evidence="27">Tyrosine 3-hydroxylase</fullName>
    </alternativeName>
    <alternativeName>
        <fullName evidence="13">Tyrosine 3-monooxygenase</fullName>
    </alternativeName>
</protein>
<comment type="caution">
    <text evidence="33">The sequence shown here is derived from an EMBL/GenBank/DDBJ whole genome shotgun (WGS) entry which is preliminary data.</text>
</comment>
<evidence type="ECO:0000256" key="3">
    <source>
        <dbReference type="ARBA" id="ARBA00001954"/>
    </source>
</evidence>
<comment type="pathway">
    <text evidence="7">Catecholamine biosynthesis; dopamine biosynthesis; dopamine from L-tyrosine: step 1/2.</text>
</comment>
<sequence>MDAAYKRVNGSHEAETETDDRGTGRRRGSMYLEEETNKKSEVISCIFSLKEEVGALARALRLFEDKGINLTHIESRPSRMNKDQYEFFISVDSTCSQALDEVIDGLRTQISGHVHELSRNKQKDTVPWFPNDIQDLDRFANQILSYGSELDADHPGFTDPVYRARRKEFADIAYKYRHGQTIPRVEYTEDERATWGTVFKELKTLYPTHACREHNRVFPLLEKYCGYRQDNIPQLEDVSRFLQSCTGFRLRPVAGLLSSRDFLAGLAFRVFHSTQYIRHGSKPTYTPEPDICHELLGHVPLFADPSFAQFSQEIGLASLGAPDEYIEKLATVYWFTVEFGLCKQGSEIKAYGAGLLSSFGELQYSLTEKPKLMPFDPEKTSLQKYPITEYQPVYFVAESFEDAKEKVRKFAGTIPRPFTVRYNPYTQSVEVLDNTQQLRNLADTIGSEMGKLCEALRKLAKRPIQMKTESVVQATPFNGRKQSLIEDARRERSSGSAGSPGPSRYGDGFVFEEKDGRVTLNVLFTLSNEKNAGFFKTGKIFETFEAKLLHIESRPGRKSKNSTTDLEFFMKCEVHSSDLDVFINSLKRVADDVRSIPEEKVPWFPRQIKDLDRCNMLITKFDPDMDQDHPGFSDPEYRKRRAFISELAFSYKQGDPLPTVEYTAEEVSTWREVYQQLQSIYPSLACRQFLDGLQQLEKECGYGEDRIPQLREVSAFLKEKTGFQLRPVAGLLSARDFLASLAFRVFQCTQYIRHCSAPMHSPEPDCCHELLGHIPMLADKEFAQFSQEIGLASLGASDEDIEKLSTLYWFTVEFGLCKQNGAVKAYGAGLLSSYGELVYALSNEPEYKPFNPEETAVQPYQDQTYQPVYFVSESFEDAKIKLRRYSATIKRPFAVRYDPFTCSVEVLDQPSKIQNALSQMREDLKTLHNALEMLSSS</sequence>
<evidence type="ECO:0000256" key="26">
    <source>
        <dbReference type="ARBA" id="ARBA00029922"/>
    </source>
</evidence>
<evidence type="ECO:0000256" key="16">
    <source>
        <dbReference type="ARBA" id="ARBA00022533"/>
    </source>
</evidence>
<dbReference type="InterPro" id="IPR049321">
    <property type="entry name" value="TH_ACT"/>
</dbReference>
<keyword evidence="20" id="KW-0530">Neurotransmitter biosynthesis</keyword>
<evidence type="ECO:0000256" key="7">
    <source>
        <dbReference type="ARBA" id="ARBA00004700"/>
    </source>
</evidence>
<evidence type="ECO:0000256" key="5">
    <source>
        <dbReference type="ARBA" id="ARBA00004489"/>
    </source>
</evidence>
<comment type="catalytic activity">
    <reaction evidence="2">
        <text>(6R)-L-erythro-5,6,7,8-tetrahydrobiopterin + L-phenylalanine + O2 = (4aS,6R)-4a-hydroxy-L-erythro-5,6,7,8-tetrahydrobiopterin + L-tyrosine</text>
        <dbReference type="Rhea" id="RHEA:20273"/>
        <dbReference type="ChEBI" id="CHEBI:15379"/>
        <dbReference type="ChEBI" id="CHEBI:15642"/>
        <dbReference type="ChEBI" id="CHEBI:58095"/>
        <dbReference type="ChEBI" id="CHEBI:58315"/>
        <dbReference type="ChEBI" id="CHEBI:59560"/>
        <dbReference type="EC" id="1.14.16.1"/>
    </reaction>
</comment>
<dbReference type="CDD" id="cd04930">
    <property type="entry name" value="ACT_TH"/>
    <property type="match status" value="1"/>
</dbReference>
<evidence type="ECO:0000256" key="12">
    <source>
        <dbReference type="ARBA" id="ARBA00011995"/>
    </source>
</evidence>
<dbReference type="PROSITE" id="PS51410">
    <property type="entry name" value="BH4_AAA_HYDROXYL_2"/>
    <property type="match status" value="2"/>
</dbReference>
<gene>
    <name evidence="33" type="ORF">AKAME5_000229100</name>
</gene>
<dbReference type="Pfam" id="PF00351">
    <property type="entry name" value="Biopterin_H"/>
    <property type="match status" value="2"/>
</dbReference>
<dbReference type="InterPro" id="IPR036329">
    <property type="entry name" value="Aro-AA_hydroxylase_C_sf"/>
</dbReference>
<comment type="function">
    <text evidence="4">Plays an important role in the physiology of adrenergic neurons.</text>
</comment>
<accession>A0AAD3QXE8</accession>
<dbReference type="EMBL" id="BRZM01000005">
    <property type="protein sequence ID" value="GLD48287.1"/>
    <property type="molecule type" value="Genomic_DNA"/>
</dbReference>
<dbReference type="InterPro" id="IPR002912">
    <property type="entry name" value="ACT_dom"/>
</dbReference>
<dbReference type="InterPro" id="IPR041903">
    <property type="entry name" value="Eu_TyrOH_cat"/>
</dbReference>
<dbReference type="InterPro" id="IPR041912">
    <property type="entry name" value="Euk_PheOH_cat"/>
</dbReference>
<evidence type="ECO:0000256" key="20">
    <source>
        <dbReference type="ARBA" id="ARBA00022979"/>
    </source>
</evidence>
<dbReference type="GO" id="GO:0030424">
    <property type="term" value="C:axon"/>
    <property type="evidence" value="ECO:0007669"/>
    <property type="project" value="UniProtKB-SubCell"/>
</dbReference>
<dbReference type="PRINTS" id="PR00372">
    <property type="entry name" value="FYWHYDRXLASE"/>
</dbReference>
<evidence type="ECO:0000256" key="18">
    <source>
        <dbReference type="ARBA" id="ARBA00022584"/>
    </source>
</evidence>
<dbReference type="GO" id="GO:0004511">
    <property type="term" value="F:tyrosine 3-monooxygenase activity"/>
    <property type="evidence" value="ECO:0007669"/>
    <property type="project" value="UniProtKB-EC"/>
</dbReference>
<keyword evidence="17" id="KW-0597">Phosphoprotein</keyword>
<evidence type="ECO:0000256" key="28">
    <source>
        <dbReference type="ARBA" id="ARBA00058511"/>
    </source>
</evidence>
<dbReference type="Pfam" id="PF21417">
    <property type="entry name" value="TH_ACT"/>
    <property type="match status" value="1"/>
</dbReference>
<dbReference type="PROSITE" id="PS51671">
    <property type="entry name" value="ACT"/>
    <property type="match status" value="1"/>
</dbReference>
<evidence type="ECO:0000256" key="10">
    <source>
        <dbReference type="ARBA" id="ARBA00011839"/>
    </source>
</evidence>
<dbReference type="InterPro" id="IPR001273">
    <property type="entry name" value="ArAA_hydroxylase"/>
</dbReference>
<feature type="compositionally biased region" description="Basic and acidic residues" evidence="30">
    <location>
        <begin position="483"/>
        <end position="493"/>
    </location>
</feature>
<dbReference type="CDD" id="cd03347">
    <property type="entry name" value="eu_PheOH"/>
    <property type="match status" value="1"/>
</dbReference>
<dbReference type="FunFam" id="1.10.800.10:FF:000003">
    <property type="entry name" value="Phenylalanine-4-hydroxylase"/>
    <property type="match status" value="1"/>
</dbReference>
<comment type="catalytic activity">
    <reaction evidence="1">
        <text>(6R)-L-erythro-5,6,7,8-tetrahydrobiopterin + L-tyrosine + O2 = (4aS,6R)-4a-hydroxy-L-erythro-5,6,7,8-tetrahydrobiopterin + L-dopa</text>
        <dbReference type="Rhea" id="RHEA:18201"/>
        <dbReference type="ChEBI" id="CHEBI:15379"/>
        <dbReference type="ChEBI" id="CHEBI:15642"/>
        <dbReference type="ChEBI" id="CHEBI:57504"/>
        <dbReference type="ChEBI" id="CHEBI:58315"/>
        <dbReference type="ChEBI" id="CHEBI:59560"/>
        <dbReference type="EC" id="1.14.16.2"/>
    </reaction>
</comment>
<evidence type="ECO:0000256" key="8">
    <source>
        <dbReference type="ARBA" id="ARBA00005088"/>
    </source>
</evidence>
<dbReference type="NCBIfam" id="TIGR01268">
    <property type="entry name" value="Phe4hydrox_tetr"/>
    <property type="match status" value="1"/>
</dbReference>
<comment type="similarity">
    <text evidence="9">Belongs to the biopterin-dependent aromatic amino acid hydroxylase family.</text>
</comment>
<feature type="region of interest" description="Disordered" evidence="30">
    <location>
        <begin position="1"/>
        <end position="33"/>
    </location>
</feature>
<dbReference type="InterPro" id="IPR005962">
    <property type="entry name" value="Tyr_3_mOase"/>
</dbReference>
<evidence type="ECO:0000313" key="33">
    <source>
        <dbReference type="EMBL" id="GLD48287.1"/>
    </source>
</evidence>
<dbReference type="SUPFAM" id="SSF56534">
    <property type="entry name" value="Aromatic aminoacid monoxygenases, catalytic and oligomerization domains"/>
    <property type="match status" value="2"/>
</dbReference>
<dbReference type="SUPFAM" id="SSF55021">
    <property type="entry name" value="ACT-like"/>
    <property type="match status" value="2"/>
</dbReference>
<evidence type="ECO:0000256" key="4">
    <source>
        <dbReference type="ARBA" id="ARBA00002296"/>
    </source>
</evidence>
<feature type="compositionally biased region" description="Basic and acidic residues" evidence="30">
    <location>
        <begin position="10"/>
        <end position="23"/>
    </location>
</feature>
<comment type="pathway">
    <text evidence="8">Amino-acid degradation; L-phenylalanine degradation; acetoacetate and fumarate from L-phenylalanine: step 1/6.</text>
</comment>
<evidence type="ECO:0000256" key="15">
    <source>
        <dbReference type="ARBA" id="ARBA00022490"/>
    </source>
</evidence>
<feature type="domain" description="Biopterin-dependent aromatic amino acid hydroxylase family profile" evidence="31">
    <location>
        <begin position="589"/>
        <end position="935"/>
    </location>
</feature>
<evidence type="ECO:0000256" key="14">
    <source>
        <dbReference type="ARBA" id="ARBA00020276"/>
    </source>
</evidence>
<dbReference type="GO" id="GO:0042423">
    <property type="term" value="P:catecholamine biosynthetic process"/>
    <property type="evidence" value="ECO:0007669"/>
    <property type="project" value="UniProtKB-KW"/>
</dbReference>
<evidence type="ECO:0000256" key="2">
    <source>
        <dbReference type="ARBA" id="ARBA00001060"/>
    </source>
</evidence>
<evidence type="ECO:0000256" key="27">
    <source>
        <dbReference type="ARBA" id="ARBA00032379"/>
    </source>
</evidence>
<feature type="domain" description="Biopterin-dependent aromatic amino acid hydroxylase family profile" evidence="31">
    <location>
        <begin position="114"/>
        <end position="460"/>
    </location>
</feature>
<dbReference type="InterPro" id="IPR036951">
    <property type="entry name" value="ArAA_hydroxylase_sf"/>
</dbReference>
<reference evidence="33" key="1">
    <citation type="submission" date="2022-08" db="EMBL/GenBank/DDBJ databases">
        <title>Genome sequencing of akame (Lates japonicus).</title>
        <authorList>
            <person name="Hashiguchi Y."/>
            <person name="Takahashi H."/>
        </authorList>
    </citation>
    <scope>NUCLEOTIDE SEQUENCE</scope>
    <source>
        <strain evidence="33">Kochi</strain>
    </source>
</reference>
<dbReference type="InterPro" id="IPR019774">
    <property type="entry name" value="Aromatic-AA_hydroxylase_C"/>
</dbReference>
<evidence type="ECO:0000256" key="19">
    <source>
        <dbReference type="ARBA" id="ARBA00022723"/>
    </source>
</evidence>
<dbReference type="PANTHER" id="PTHR11473:SF24">
    <property type="entry name" value="PHENYLALANINE-4-HYDROXYLASE"/>
    <property type="match status" value="1"/>
</dbReference>
<feature type="domain" description="ACT" evidence="32">
    <location>
        <begin position="44"/>
        <end position="122"/>
    </location>
</feature>
<dbReference type="Gene3D" id="3.30.70.260">
    <property type="match status" value="1"/>
</dbReference>
<dbReference type="Gene3D" id="1.10.800.10">
    <property type="entry name" value="Aromatic amino acid hydroxylase"/>
    <property type="match status" value="2"/>
</dbReference>
<evidence type="ECO:0000256" key="11">
    <source>
        <dbReference type="ARBA" id="ARBA00011993"/>
    </source>
</evidence>
<keyword evidence="25" id="KW-0966">Cell projection</keyword>
<dbReference type="InterPro" id="IPR005961">
    <property type="entry name" value="Phe-4-hydroxylase_tetra"/>
</dbReference>
<evidence type="ECO:0000256" key="1">
    <source>
        <dbReference type="ARBA" id="ARBA00000238"/>
    </source>
</evidence>
<dbReference type="PROSITE" id="PS00367">
    <property type="entry name" value="BH4_AAA_HYDROXYL_1"/>
    <property type="match status" value="2"/>
</dbReference>
<feature type="compositionally biased region" description="Low complexity" evidence="30">
    <location>
        <begin position="494"/>
        <end position="506"/>
    </location>
</feature>
<evidence type="ECO:0000256" key="21">
    <source>
        <dbReference type="ARBA" id="ARBA00023002"/>
    </source>
</evidence>
<dbReference type="CDD" id="cd03345">
    <property type="entry name" value="eu_TyrOH"/>
    <property type="match status" value="1"/>
</dbReference>
<name>A0AAD3QXE8_LATJO</name>
<keyword evidence="34" id="KW-1185">Reference proteome</keyword>
<evidence type="ECO:0000256" key="29">
    <source>
        <dbReference type="PIRSR" id="PIRSR601273-2"/>
    </source>
</evidence>
<evidence type="ECO:0000256" key="17">
    <source>
        <dbReference type="ARBA" id="ARBA00022553"/>
    </source>
</evidence>
<evidence type="ECO:0000256" key="13">
    <source>
        <dbReference type="ARBA" id="ARBA00017181"/>
    </source>
</evidence>
<feature type="binding site" evidence="29">
    <location>
        <position position="338"/>
    </location>
    <ligand>
        <name>Fe cation</name>
        <dbReference type="ChEBI" id="CHEBI:24875"/>
    </ligand>
</feature>
<evidence type="ECO:0000256" key="25">
    <source>
        <dbReference type="ARBA" id="ARBA00023273"/>
    </source>
</evidence>
<keyword evidence="19 29" id="KW-0479">Metal-binding</keyword>
<feature type="binding site" evidence="29">
    <location>
        <position position="293"/>
    </location>
    <ligand>
        <name>Fe cation</name>
        <dbReference type="ChEBI" id="CHEBI:24875"/>
    </ligand>
</feature>
<evidence type="ECO:0000259" key="32">
    <source>
        <dbReference type="PROSITE" id="PS51671"/>
    </source>
</evidence>
<feature type="region of interest" description="Disordered" evidence="30">
    <location>
        <begin position="482"/>
        <end position="507"/>
    </location>
</feature>
<evidence type="ECO:0000256" key="30">
    <source>
        <dbReference type="SAM" id="MobiDB-lite"/>
    </source>
</evidence>
<keyword evidence="21" id="KW-0560">Oxidoreductase</keyword>
<dbReference type="PANTHER" id="PTHR11473">
    <property type="entry name" value="AROMATIC AMINO ACID HYDROXYLASE"/>
    <property type="match status" value="1"/>
</dbReference>
<keyword evidence="22 29" id="KW-0408">Iron</keyword>
<evidence type="ECO:0000313" key="34">
    <source>
        <dbReference type="Proteomes" id="UP001279410"/>
    </source>
</evidence>
<evidence type="ECO:0000256" key="6">
    <source>
        <dbReference type="ARBA" id="ARBA00004556"/>
    </source>
</evidence>
<dbReference type="Proteomes" id="UP001279410">
    <property type="component" value="Unassembled WGS sequence"/>
</dbReference>
<dbReference type="GO" id="GO:0048471">
    <property type="term" value="C:perinuclear region of cytoplasm"/>
    <property type="evidence" value="ECO:0007669"/>
    <property type="project" value="UniProtKB-SubCell"/>
</dbReference>
<dbReference type="InterPro" id="IPR045865">
    <property type="entry name" value="ACT-like_dom_sf"/>
</dbReference>
<comment type="subunit">
    <text evidence="10">Homodimer and homotetramer.</text>
</comment>
<evidence type="ECO:0000259" key="31">
    <source>
        <dbReference type="PROSITE" id="PS51410"/>
    </source>
</evidence>
<keyword evidence="18" id="KW-0127">Catecholamine biosynthesis</keyword>
<dbReference type="InterPro" id="IPR018301">
    <property type="entry name" value="ArAA_hydroxylase_Fe/CU_BS"/>
</dbReference>
<organism evidence="33 34">
    <name type="scientific">Lates japonicus</name>
    <name type="common">Japanese lates</name>
    <dbReference type="NCBI Taxonomy" id="270547"/>
    <lineage>
        <taxon>Eukaryota</taxon>
        <taxon>Metazoa</taxon>
        <taxon>Chordata</taxon>
        <taxon>Craniata</taxon>
        <taxon>Vertebrata</taxon>
        <taxon>Euteleostomi</taxon>
        <taxon>Actinopterygii</taxon>
        <taxon>Neopterygii</taxon>
        <taxon>Teleostei</taxon>
        <taxon>Neoteleostei</taxon>
        <taxon>Acanthomorphata</taxon>
        <taxon>Carangaria</taxon>
        <taxon>Carangaria incertae sedis</taxon>
        <taxon>Centropomidae</taxon>
        <taxon>Lates</taxon>
    </lineage>
</organism>
<comment type="subcellular location">
    <subcellularLocation>
        <location evidence="5">Cell projection</location>
        <location evidence="5">Axon</location>
    </subcellularLocation>
    <subcellularLocation>
        <location evidence="6">Cytoplasm</location>
        <location evidence="6">Perinuclear region</location>
    </subcellularLocation>
</comment>
<proteinExistence type="inferred from homology"/>
<dbReference type="AlphaFoldDB" id="A0AAD3QXE8"/>
<comment type="function">
    <text evidence="28">Catalyzes the hydroxylation of L-phenylalanine to L-tyrosine.</text>
</comment>
<dbReference type="FunFam" id="1.10.800.10:FF:000002">
    <property type="entry name" value="Tyrosine 3-monooxygenase"/>
    <property type="match status" value="1"/>
</dbReference>
<dbReference type="Pfam" id="PF01842">
    <property type="entry name" value="ACT"/>
    <property type="match status" value="1"/>
</dbReference>
<feature type="binding site" evidence="29">
    <location>
        <position position="298"/>
    </location>
    <ligand>
        <name>Fe cation</name>
        <dbReference type="ChEBI" id="CHEBI:24875"/>
    </ligand>
</feature>
<keyword evidence="23" id="KW-0503">Monooxygenase</keyword>
<dbReference type="GO" id="GO:0005506">
    <property type="term" value="F:iron ion binding"/>
    <property type="evidence" value="ECO:0007669"/>
    <property type="project" value="InterPro"/>
</dbReference>
<evidence type="ECO:0000256" key="24">
    <source>
        <dbReference type="ARBA" id="ARBA00023232"/>
    </source>
</evidence>
<dbReference type="EC" id="1.14.16.1" evidence="12"/>
<keyword evidence="15" id="KW-0963">Cytoplasm</keyword>
<dbReference type="NCBIfam" id="TIGR01269">
    <property type="entry name" value="Tyr_3_monoox"/>
    <property type="match status" value="1"/>
</dbReference>